<feature type="domain" description="RRM" evidence="3">
    <location>
        <begin position="704"/>
        <end position="785"/>
    </location>
</feature>
<dbReference type="PROSITE" id="PS50102">
    <property type="entry name" value="RRM"/>
    <property type="match status" value="1"/>
</dbReference>
<dbReference type="VEuPathDB" id="TriTrypDB:BSAL_05090"/>
<evidence type="ECO:0000313" key="5">
    <source>
        <dbReference type="Proteomes" id="UP000051952"/>
    </source>
</evidence>
<accession>A0A0S4IYM7</accession>
<reference evidence="5" key="1">
    <citation type="submission" date="2015-09" db="EMBL/GenBank/DDBJ databases">
        <authorList>
            <consortium name="Pathogen Informatics"/>
        </authorList>
    </citation>
    <scope>NUCLEOTIDE SEQUENCE [LARGE SCALE GENOMIC DNA]</scope>
    <source>
        <strain evidence="5">Lake Konstanz</strain>
    </source>
</reference>
<feature type="region of interest" description="Disordered" evidence="2">
    <location>
        <begin position="596"/>
        <end position="621"/>
    </location>
</feature>
<dbReference type="SUPFAM" id="SSF54928">
    <property type="entry name" value="RNA-binding domain, RBD"/>
    <property type="match status" value="1"/>
</dbReference>
<dbReference type="Gene3D" id="3.30.70.330">
    <property type="match status" value="1"/>
</dbReference>
<gene>
    <name evidence="4" type="ORF">BSAL_05090</name>
</gene>
<dbReference type="CDD" id="cd00590">
    <property type="entry name" value="RRM_SF"/>
    <property type="match status" value="1"/>
</dbReference>
<name>A0A0S4IYM7_BODSA</name>
<dbReference type="InterPro" id="IPR035979">
    <property type="entry name" value="RBD_domain_sf"/>
</dbReference>
<feature type="compositionally biased region" description="Basic and acidic residues" evidence="2">
    <location>
        <begin position="842"/>
        <end position="853"/>
    </location>
</feature>
<dbReference type="EMBL" id="CYKH01000670">
    <property type="protein sequence ID" value="CUG13691.1"/>
    <property type="molecule type" value="Genomic_DNA"/>
</dbReference>
<protein>
    <recommendedName>
        <fullName evidence="3">RRM domain-containing protein</fullName>
    </recommendedName>
</protein>
<keyword evidence="1" id="KW-0694">RNA-binding</keyword>
<evidence type="ECO:0000256" key="1">
    <source>
        <dbReference type="PROSITE-ProRule" id="PRU00176"/>
    </source>
</evidence>
<dbReference type="Proteomes" id="UP000051952">
    <property type="component" value="Unassembled WGS sequence"/>
</dbReference>
<evidence type="ECO:0000313" key="4">
    <source>
        <dbReference type="EMBL" id="CUG13691.1"/>
    </source>
</evidence>
<dbReference type="InterPro" id="IPR000504">
    <property type="entry name" value="RRM_dom"/>
</dbReference>
<organism evidence="4 5">
    <name type="scientific">Bodo saltans</name>
    <name type="common">Flagellated protozoan</name>
    <dbReference type="NCBI Taxonomy" id="75058"/>
    <lineage>
        <taxon>Eukaryota</taxon>
        <taxon>Discoba</taxon>
        <taxon>Euglenozoa</taxon>
        <taxon>Kinetoplastea</taxon>
        <taxon>Metakinetoplastina</taxon>
        <taxon>Eubodonida</taxon>
        <taxon>Bodonidae</taxon>
        <taxon>Bodo</taxon>
    </lineage>
</organism>
<feature type="compositionally biased region" description="Basic and acidic residues" evidence="2">
    <location>
        <begin position="599"/>
        <end position="610"/>
    </location>
</feature>
<dbReference type="GO" id="GO:0003723">
    <property type="term" value="F:RNA binding"/>
    <property type="evidence" value="ECO:0007669"/>
    <property type="project" value="UniProtKB-UniRule"/>
</dbReference>
<dbReference type="AlphaFoldDB" id="A0A0S4IYM7"/>
<feature type="compositionally biased region" description="Low complexity" evidence="2">
    <location>
        <begin position="930"/>
        <end position="939"/>
    </location>
</feature>
<evidence type="ECO:0000259" key="3">
    <source>
        <dbReference type="PROSITE" id="PS50102"/>
    </source>
</evidence>
<feature type="region of interest" description="Disordered" evidence="2">
    <location>
        <begin position="930"/>
        <end position="956"/>
    </location>
</feature>
<evidence type="ECO:0000256" key="2">
    <source>
        <dbReference type="SAM" id="MobiDB-lite"/>
    </source>
</evidence>
<feature type="compositionally biased region" description="Polar residues" evidence="2">
    <location>
        <begin position="812"/>
        <end position="822"/>
    </location>
</feature>
<proteinExistence type="predicted"/>
<feature type="region of interest" description="Disordered" evidence="2">
    <location>
        <begin position="805"/>
        <end position="894"/>
    </location>
</feature>
<sequence>MPISQDYNSFHQQLASMHDDQLMTKIRPSQQNSGSSSISHNNNAVALHPAASHQITAETATTEQHQQQQDANVPEHEDVVALPTADEHRYHRNFLSDAPTHQHAEPYSHYHHHQAAPYHRRATTAPFSFPGWSTKWHTLFNAMSAPEVASMLQVPENCFLCRSSYHWYTRCPAYEGTVLFFFNEMDQRLSSMQHGSWLHGAQMLDVIYFIRGTTSLAPHQYQLVVNNAVVPHMDPSVRCCEMGVLPGMLVMIILTPTARARLSLITQHVHGGQNREPPFHAAAAAAAANFAPPLPHHKMMMRHQPSNNSILEPAQPPHRQLRYQHLSVPVAAASADQEEGGAPTFQDILYAAAGEEHLSGFSYHGPHLQHQYPRRFYPQNCCNINDTVAAASDVHHYGEDRCDAYESEDVYEVVGDHNVETSRDDDAANNNNMANTSCDSATVLSKCQQRRHPQHHQHKQCDAGFSERKLVDQKKLLDSENCNLSAVSCIENSDGGLHDVSHISVASTSLLQSIPAANVTTTSTTAVLHPKATIADHSQQEGCEERPLVAANVVDVEGTAEPEVADCDVSTSLASTTSLVDVKAWADLSVASQLGASDNQHDHKDGEKHAPIPPSTSSAPNSTVWCEFSALELIKKSCRNAATTTSSDNASTIANLLSTPKDKRVGSSSSKTVNVGAMNKKMLRDFESRTSSRRTEKEMSRVKRTVHFKFIPSTMPFPHVRKMFDAAGEIRKVRIVDPSSSVPLEDRFMLAFVEYATVEGAEGAVWLHDGKKIGKFRLSVTSSKNEITGGHTTDASDDGLVKCTFGVPSNAGDDSTTPSRSSGPDKRFPRGKAPVTGTARHKKEEERKGDDSGAYRLTPKTSSSDCRSTPKNHHNDDSTLTTRAASDAAKTPQTDAKIVTAKELLNKLKDSSPSLEKTRSVLTLLFAAPTPSKSTASPPELQMSSAKPEAAAPQTAPIPVQSAAPAAAATVVSPFMVIGAAKPPLSVVGNAQAFASLPGFALFTETVTEFVRTGVEATYYNAVRLAERLCRESLVVASRDQEEGEPLLLDTLLLKCAVHARFATAASFSEAAAIATTEMLPAAMKALSGGGPRFQKTRLLLSTSDVVAAPYREHHRRLLRVVTPLLAAVGLLQHNCVNAAATVLTSVRDLVLHMRPAKKLCAPGPNNINNAPHSMLEAHMERIFLLLCNKRTSAWSGQHLFPDAFTAVASSGEKDGDEDHNSNKAKTDLALSHTEVDVARCVDFLAVCLLLQQPIAALSVLGA</sequence>
<feature type="compositionally biased region" description="Polar residues" evidence="2">
    <location>
        <begin position="859"/>
        <end position="869"/>
    </location>
</feature>
<dbReference type="InterPro" id="IPR012677">
    <property type="entry name" value="Nucleotide-bd_a/b_plait_sf"/>
</dbReference>
<keyword evidence="5" id="KW-1185">Reference proteome</keyword>